<sequence>MEQEITLENKTTLANEQQSSDLLRFITCGSVDDGKSTLIGRLLWESQQLFDDQITALSRDSQRFGTQNGELDFALLVDGLTAEREQGITIDVAHRFFASPQRKFILADTPGHEQYTRNMVTAASTADIAVVLIDASKALTVQTCRHTYLCSLMGIRHIVLAINKMDLVDYDESVYTKVKSLFTEFAAALNFSSITAIPLSALKGDNVSELSNLTPWYKGPTLMHYLNTIEFNTSPFSEAQPFVFPIQWVNRPNSAFRGFSGTVAEGLVRIGDEIRVTKSGQTANIANIVTMDGDLAIAHQGQAITLTLDKEIDASRGDVLSLAQKPLENTDLFEATIIWMHEEPGLVSRSYELKLACQWTTATITVLKYRINVNTLAHEASKQMAVNDIAVCQLSTNKPIVIDSYNRSKPLGSFILVDRFTHTTVAAGIIHHSLRRAQNIHKQPLTITREHREKLNGHKGKVLWFTGLSGSGKSTIANALEIELYALGKRTYLLDADNIRLGLNKDLGFTIADRVENIRRIAEVAKLMIDSGLIVLVTLISPFRHERAMAQELIGTESCLEIYVSASLEICEARDVKGLYKKARAGLLPNMSGIDSPYEPPENPAMLIKHTDTVEQAVKEILNLLKV</sequence>
<dbReference type="HAMAP" id="MF_00065">
    <property type="entry name" value="Adenylyl_sulf_kinase"/>
    <property type="match status" value="1"/>
</dbReference>
<dbReference type="PANTHER" id="PTHR23115">
    <property type="entry name" value="TRANSLATION FACTOR"/>
    <property type="match status" value="1"/>
</dbReference>
<evidence type="ECO:0000256" key="5">
    <source>
        <dbReference type="ARBA" id="ARBA00007237"/>
    </source>
</evidence>
<dbReference type="PROSITE" id="PS00301">
    <property type="entry name" value="G_TR_1"/>
    <property type="match status" value="1"/>
</dbReference>
<dbReference type="InterPro" id="IPR027417">
    <property type="entry name" value="P-loop_NTPase"/>
</dbReference>
<feature type="binding site" evidence="14">
    <location>
        <begin position="467"/>
        <end position="474"/>
    </location>
    <ligand>
        <name>ATP</name>
        <dbReference type="ChEBI" id="CHEBI:30616"/>
    </ligand>
</feature>
<dbReference type="SUPFAM" id="SSF50447">
    <property type="entry name" value="Translation proteins"/>
    <property type="match status" value="1"/>
</dbReference>
<comment type="subunit">
    <text evidence="13">Heterodimer composed of CysD, the smaller subunit, and CysN.</text>
</comment>
<evidence type="ECO:0000256" key="12">
    <source>
        <dbReference type="ARBA" id="ARBA00049370"/>
    </source>
</evidence>
<dbReference type="HAMAP" id="MF_00062">
    <property type="entry name" value="Sulf_adenylyltr_sub1"/>
    <property type="match status" value="1"/>
</dbReference>
<dbReference type="NCBIfam" id="NF003478">
    <property type="entry name" value="PRK05124.1"/>
    <property type="match status" value="1"/>
</dbReference>
<dbReference type="GO" id="GO:0005525">
    <property type="term" value="F:GTP binding"/>
    <property type="evidence" value="ECO:0007669"/>
    <property type="project" value="UniProtKB-UniRule"/>
</dbReference>
<comment type="function">
    <text evidence="13">With CysD forms the ATP sulfurylase (ATPS) that catalyzes the adenylation of sulfate producing adenosine 5'-phosphosulfate (APS) and diphosphate, the first enzymatic step in sulfur assimilation pathway. APS synthesis involves the formation of a high-energy phosphoric-sulfuric acid anhydride bond driven by GTP hydrolysis by CysN coupled to ATP hydrolysis by CysD.</text>
</comment>
<evidence type="ECO:0000256" key="6">
    <source>
        <dbReference type="ARBA" id="ARBA00022679"/>
    </source>
</evidence>
<comment type="catalytic activity">
    <reaction evidence="1 14">
        <text>adenosine 5'-phosphosulfate + ATP = 3'-phosphoadenylyl sulfate + ADP + H(+)</text>
        <dbReference type="Rhea" id="RHEA:24152"/>
        <dbReference type="ChEBI" id="CHEBI:15378"/>
        <dbReference type="ChEBI" id="CHEBI:30616"/>
        <dbReference type="ChEBI" id="CHEBI:58243"/>
        <dbReference type="ChEBI" id="CHEBI:58339"/>
        <dbReference type="ChEBI" id="CHEBI:456216"/>
        <dbReference type="EC" id="2.7.1.25"/>
    </reaction>
</comment>
<evidence type="ECO:0000256" key="7">
    <source>
        <dbReference type="ARBA" id="ARBA00022695"/>
    </source>
</evidence>
<dbReference type="PROSITE" id="PS51722">
    <property type="entry name" value="G_TR_2"/>
    <property type="match status" value="1"/>
</dbReference>
<evidence type="ECO:0000256" key="10">
    <source>
        <dbReference type="ARBA" id="ARBA00023134"/>
    </source>
</evidence>
<dbReference type="NCBIfam" id="NF003013">
    <property type="entry name" value="PRK03846.1"/>
    <property type="match status" value="1"/>
</dbReference>
<dbReference type="InterPro" id="IPR002891">
    <property type="entry name" value="APS"/>
</dbReference>
<keyword evidence="7 13" id="KW-0548">Nucleotidyltransferase</keyword>
<dbReference type="InterPro" id="IPR005225">
    <property type="entry name" value="Small_GTP-bd"/>
</dbReference>
<dbReference type="GO" id="GO:0070814">
    <property type="term" value="P:hydrogen sulfide biosynthetic process"/>
    <property type="evidence" value="ECO:0007669"/>
    <property type="project" value="UniProtKB-UniRule"/>
</dbReference>
<dbReference type="Proteomes" id="UP000044071">
    <property type="component" value="Unassembled WGS sequence"/>
</dbReference>
<dbReference type="OrthoDB" id="9804504at2"/>
<evidence type="ECO:0000256" key="13">
    <source>
        <dbReference type="HAMAP-Rule" id="MF_00062"/>
    </source>
</evidence>
<dbReference type="InterPro" id="IPR059117">
    <property type="entry name" value="APS_kinase_dom"/>
</dbReference>
<dbReference type="NCBIfam" id="NF004035">
    <property type="entry name" value="PRK05506.1"/>
    <property type="match status" value="1"/>
</dbReference>
<dbReference type="SUPFAM" id="SSF50465">
    <property type="entry name" value="EF-Tu/eEF-1alpha/eIF2-gamma C-terminal domain"/>
    <property type="match status" value="1"/>
</dbReference>
<evidence type="ECO:0000256" key="8">
    <source>
        <dbReference type="ARBA" id="ARBA00022741"/>
    </source>
</evidence>
<evidence type="ECO:0000256" key="2">
    <source>
        <dbReference type="ARBA" id="ARBA00002357"/>
    </source>
</evidence>
<protein>
    <recommendedName>
        <fullName evidence="13 14">Multifunctional fusion protein</fullName>
    </recommendedName>
    <domain>
        <recommendedName>
            <fullName evidence="13">Sulfate adenylyltransferase subunit 1</fullName>
            <ecNumber evidence="13">2.7.7.4</ecNumber>
        </recommendedName>
        <alternativeName>
            <fullName evidence="13">ATP-sulfurylase large subunit</fullName>
        </alternativeName>
        <alternativeName>
            <fullName evidence="13">Sulfate adenylate transferase</fullName>
            <shortName evidence="13">SAT</shortName>
        </alternativeName>
    </domain>
    <domain>
        <recommendedName>
            <fullName evidence="14">Adenylyl-sulfate kinase</fullName>
            <ecNumber evidence="14">2.7.1.25</ecNumber>
        </recommendedName>
        <alternativeName>
            <fullName evidence="14">APS kinase</fullName>
        </alternativeName>
        <alternativeName>
            <fullName evidence="14">ATP adenosine-5'-phosphosulfate 3'-phosphotransferase</fullName>
        </alternativeName>
        <alternativeName>
            <fullName evidence="14">Adenosine-5'-phosphosulfate kinase</fullName>
        </alternativeName>
    </domain>
</protein>
<keyword evidence="14" id="KW-0418">Kinase</keyword>
<dbReference type="InterPro" id="IPR009000">
    <property type="entry name" value="Transl_B-barrel_sf"/>
</dbReference>
<dbReference type="EC" id="2.7.7.4" evidence="13"/>
<gene>
    <name evidence="16" type="primary">cysNC</name>
    <name evidence="14" type="synonym">cysC</name>
    <name evidence="13" type="synonym">cysN</name>
    <name evidence="16" type="ORF">BN59_02133</name>
</gene>
<keyword evidence="9 13" id="KW-0067">ATP-binding</keyword>
<dbReference type="Pfam" id="PF01583">
    <property type="entry name" value="APS_kinase"/>
    <property type="match status" value="1"/>
</dbReference>
<dbReference type="EC" id="2.7.1.25" evidence="14"/>
<dbReference type="NCBIfam" id="TIGR00455">
    <property type="entry name" value="apsK"/>
    <property type="match status" value="1"/>
</dbReference>
<dbReference type="GO" id="GO:0005524">
    <property type="term" value="F:ATP binding"/>
    <property type="evidence" value="ECO:0007669"/>
    <property type="project" value="UniProtKB-UniRule"/>
</dbReference>
<comment type="similarity">
    <text evidence="13">Belongs to the TRAFAC class translation factor GTPase superfamily. Classic translation factor GTPase family. CysN/NodQ subfamily.</text>
</comment>
<evidence type="ECO:0000256" key="11">
    <source>
        <dbReference type="ARBA" id="ARBA00023268"/>
    </source>
</evidence>
<dbReference type="InterPro" id="IPR044138">
    <property type="entry name" value="CysN_II"/>
</dbReference>
<comment type="function">
    <text evidence="14">Catalyzes the synthesis of activated sulfate.</text>
</comment>
<keyword evidence="10 13" id="KW-0342">GTP-binding</keyword>
<dbReference type="GO" id="GO:0004020">
    <property type="term" value="F:adenylylsulfate kinase activity"/>
    <property type="evidence" value="ECO:0007669"/>
    <property type="project" value="UniProtKB-UniRule"/>
</dbReference>
<keyword evidence="6 13" id="KW-0808">Transferase</keyword>
<evidence type="ECO:0000256" key="3">
    <source>
        <dbReference type="ARBA" id="ARBA00004806"/>
    </source>
</evidence>
<organism evidence="16 17">
    <name type="scientific">Legionella massiliensis</name>
    <dbReference type="NCBI Taxonomy" id="1034943"/>
    <lineage>
        <taxon>Bacteria</taxon>
        <taxon>Pseudomonadati</taxon>
        <taxon>Pseudomonadota</taxon>
        <taxon>Gammaproteobacteria</taxon>
        <taxon>Legionellales</taxon>
        <taxon>Legionellaceae</taxon>
        <taxon>Legionella</taxon>
    </lineage>
</organism>
<dbReference type="EMBL" id="CCSB01000002">
    <property type="protein sequence ID" value="CDZ77840.1"/>
    <property type="molecule type" value="Genomic_DNA"/>
</dbReference>
<keyword evidence="8 13" id="KW-0547">Nucleotide-binding</keyword>
<dbReference type="FunFam" id="3.40.50.300:FF:000119">
    <property type="entry name" value="Sulfate adenylyltransferase subunit 1"/>
    <property type="match status" value="1"/>
</dbReference>
<dbReference type="CDD" id="cd03695">
    <property type="entry name" value="CysN_NodQ_II"/>
    <property type="match status" value="1"/>
</dbReference>
<dbReference type="GO" id="GO:0004781">
    <property type="term" value="F:sulfate adenylyltransferase (ATP) activity"/>
    <property type="evidence" value="ECO:0007669"/>
    <property type="project" value="UniProtKB-UniRule"/>
</dbReference>
<dbReference type="InterPro" id="IPR050100">
    <property type="entry name" value="TRAFAC_GTPase_members"/>
</dbReference>
<feature type="binding site" evidence="13">
    <location>
        <begin position="163"/>
        <end position="166"/>
    </location>
    <ligand>
        <name>GTP</name>
        <dbReference type="ChEBI" id="CHEBI:37565"/>
    </ligand>
</feature>
<dbReference type="AlphaFoldDB" id="A0A078KTQ2"/>
<comment type="function">
    <text evidence="2">APS kinase catalyzes the synthesis of activated sulfate.</text>
</comment>
<dbReference type="STRING" id="1034943.BN59_02133"/>
<comment type="similarity">
    <text evidence="4">In the C-terminal section; belongs to the APS kinase family.</text>
</comment>
<dbReference type="InterPro" id="IPR009001">
    <property type="entry name" value="Transl_elong_EF1A/Init_IF2_C"/>
</dbReference>
<evidence type="ECO:0000256" key="14">
    <source>
        <dbReference type="HAMAP-Rule" id="MF_00065"/>
    </source>
</evidence>
<evidence type="ECO:0000259" key="15">
    <source>
        <dbReference type="PROSITE" id="PS51722"/>
    </source>
</evidence>
<dbReference type="InterPro" id="IPR041757">
    <property type="entry name" value="CysN_GTP-bd"/>
</dbReference>
<dbReference type="Gene3D" id="2.40.30.10">
    <property type="entry name" value="Translation factors"/>
    <property type="match status" value="2"/>
</dbReference>
<comment type="pathway">
    <text evidence="3 14">Sulfur metabolism; hydrogen sulfide biosynthesis; sulfite from sulfate: step 2/3.</text>
</comment>
<dbReference type="Gene3D" id="3.40.50.300">
    <property type="entry name" value="P-loop containing nucleotide triphosphate hydrolases"/>
    <property type="match status" value="2"/>
</dbReference>
<dbReference type="eggNOG" id="COG0529">
    <property type="taxonomic scope" value="Bacteria"/>
</dbReference>
<feature type="binding site" evidence="13">
    <location>
        <begin position="108"/>
        <end position="112"/>
    </location>
    <ligand>
        <name>GTP</name>
        <dbReference type="ChEBI" id="CHEBI:37565"/>
    </ligand>
</feature>
<dbReference type="Pfam" id="PF00009">
    <property type="entry name" value="GTP_EFTU"/>
    <property type="match status" value="1"/>
</dbReference>
<dbReference type="CDD" id="cd04095">
    <property type="entry name" value="CysN_NoDQ_III"/>
    <property type="match status" value="1"/>
</dbReference>
<dbReference type="GO" id="GO:0000103">
    <property type="term" value="P:sulfate assimilation"/>
    <property type="evidence" value="ECO:0007669"/>
    <property type="project" value="UniProtKB-UniRule"/>
</dbReference>
<proteinExistence type="inferred from homology"/>
<feature type="active site" description="Phosphoserine intermediate" evidence="14">
    <location>
        <position position="541"/>
    </location>
</feature>
<feature type="binding site" evidence="13">
    <location>
        <begin position="29"/>
        <end position="36"/>
    </location>
    <ligand>
        <name>GTP</name>
        <dbReference type="ChEBI" id="CHEBI:37565"/>
    </ligand>
</feature>
<evidence type="ECO:0000256" key="4">
    <source>
        <dbReference type="ARBA" id="ARBA00005438"/>
    </source>
</evidence>
<dbReference type="InterPro" id="IPR054696">
    <property type="entry name" value="GTP-eEF1A_C"/>
</dbReference>
<dbReference type="NCBIfam" id="TIGR00231">
    <property type="entry name" value="small_GTP"/>
    <property type="match status" value="1"/>
</dbReference>
<dbReference type="GO" id="GO:0003924">
    <property type="term" value="F:GTPase activity"/>
    <property type="evidence" value="ECO:0007669"/>
    <property type="project" value="InterPro"/>
</dbReference>
<keyword evidence="17" id="KW-1185">Reference proteome</keyword>
<accession>A0A078KTQ2</accession>
<dbReference type="eggNOG" id="COG2895">
    <property type="taxonomic scope" value="Bacteria"/>
</dbReference>
<comment type="similarity">
    <text evidence="14">Belongs to the APS kinase family.</text>
</comment>
<dbReference type="UniPathway" id="UPA00140">
    <property type="reaction ID" value="UER00204"/>
</dbReference>
<evidence type="ECO:0000256" key="1">
    <source>
        <dbReference type="ARBA" id="ARBA00001823"/>
    </source>
</evidence>
<dbReference type="InterPro" id="IPR031157">
    <property type="entry name" value="G_TR_CS"/>
</dbReference>
<name>A0A078KTQ2_9GAMM</name>
<dbReference type="PRINTS" id="PR00315">
    <property type="entry name" value="ELONGATNFCT"/>
</dbReference>
<dbReference type="SUPFAM" id="SSF52540">
    <property type="entry name" value="P-loop containing nucleoside triphosphate hydrolases"/>
    <property type="match status" value="2"/>
</dbReference>
<feature type="domain" description="Tr-type G" evidence="15">
    <location>
        <begin position="20"/>
        <end position="236"/>
    </location>
</feature>
<dbReference type="InterPro" id="IPR000795">
    <property type="entry name" value="T_Tr_GTP-bd_dom"/>
</dbReference>
<keyword evidence="11" id="KW-0511">Multifunctional enzyme</keyword>
<evidence type="ECO:0000256" key="9">
    <source>
        <dbReference type="ARBA" id="ARBA00022840"/>
    </source>
</evidence>
<dbReference type="InterPro" id="IPR011779">
    <property type="entry name" value="SO4_adenylTrfase_lsu"/>
</dbReference>
<dbReference type="Pfam" id="PF22594">
    <property type="entry name" value="GTP-eEF1A_C"/>
    <property type="match status" value="1"/>
</dbReference>
<evidence type="ECO:0000313" key="17">
    <source>
        <dbReference type="Proteomes" id="UP000044071"/>
    </source>
</evidence>
<reference evidence="16 17" key="1">
    <citation type="submission" date="2014-06" db="EMBL/GenBank/DDBJ databases">
        <authorList>
            <person name="Urmite Genomes Urmite Genomes"/>
        </authorList>
    </citation>
    <scope>NUCLEOTIDE SEQUENCE [LARGE SCALE GENOMIC DNA]</scope>
</reference>
<evidence type="ECO:0000313" key="16">
    <source>
        <dbReference type="EMBL" id="CDZ77840.1"/>
    </source>
</evidence>
<comment type="pathway">
    <text evidence="13">Sulfur metabolism; hydrogen sulfide biosynthesis; sulfite from sulfate: step 1/3.</text>
</comment>
<dbReference type="InterPro" id="IPR044139">
    <property type="entry name" value="CysN_NoDQ_III"/>
</dbReference>
<keyword evidence="14" id="KW-0597">Phosphoprotein</keyword>
<dbReference type="RefSeq" id="WP_043874310.1">
    <property type="nucleotide sequence ID" value="NZ_CCVW01000002.1"/>
</dbReference>
<comment type="similarity">
    <text evidence="5">In the N-terminal section; belongs to the TRAFAC class translation factor GTPase superfamily. Classic translation factor GTPase family. CysN/NodQ subfamily.</text>
</comment>
<dbReference type="CDD" id="cd04166">
    <property type="entry name" value="CysN_ATPS"/>
    <property type="match status" value="1"/>
</dbReference>
<dbReference type="CDD" id="cd02027">
    <property type="entry name" value="APSK"/>
    <property type="match status" value="1"/>
</dbReference>
<comment type="catalytic activity">
    <reaction evidence="12 13">
        <text>sulfate + ATP + H(+) = adenosine 5'-phosphosulfate + diphosphate</text>
        <dbReference type="Rhea" id="RHEA:18133"/>
        <dbReference type="ChEBI" id="CHEBI:15378"/>
        <dbReference type="ChEBI" id="CHEBI:16189"/>
        <dbReference type="ChEBI" id="CHEBI:30616"/>
        <dbReference type="ChEBI" id="CHEBI:33019"/>
        <dbReference type="ChEBI" id="CHEBI:58243"/>
        <dbReference type="EC" id="2.7.7.4"/>
    </reaction>
</comment>
<dbReference type="NCBIfam" id="TIGR02034">
    <property type="entry name" value="CysN"/>
    <property type="match status" value="1"/>
</dbReference>